<dbReference type="InterPro" id="IPR013974">
    <property type="entry name" value="SAF"/>
</dbReference>
<dbReference type="Gene3D" id="3.90.550.10">
    <property type="entry name" value="Spore Coat Polysaccharide Biosynthesis Protein SpsA, Chain A"/>
    <property type="match status" value="1"/>
</dbReference>
<comment type="caution">
    <text evidence="2">The sequence shown here is derived from an EMBL/GenBank/DDBJ whole genome shotgun (WGS) entry which is preliminary data.</text>
</comment>
<dbReference type="InterPro" id="IPR006190">
    <property type="entry name" value="SAF_AFP_Neu5Ac"/>
</dbReference>
<dbReference type="InterPro" id="IPR057736">
    <property type="entry name" value="SAF_PseI/NeuA/NeuB"/>
</dbReference>
<dbReference type="InterPro" id="IPR036732">
    <property type="entry name" value="AFP_Neu5c_C_sf"/>
</dbReference>
<dbReference type="SUPFAM" id="SSF51269">
    <property type="entry name" value="AFP III-like domain"/>
    <property type="match status" value="1"/>
</dbReference>
<dbReference type="Pfam" id="PF08666">
    <property type="entry name" value="SAF"/>
    <property type="match status" value="1"/>
</dbReference>
<organism evidence="2">
    <name type="scientific">marine sediment metagenome</name>
    <dbReference type="NCBI Taxonomy" id="412755"/>
    <lineage>
        <taxon>unclassified sequences</taxon>
        <taxon>metagenomes</taxon>
        <taxon>ecological metagenomes</taxon>
    </lineage>
</organism>
<reference evidence="2" key="1">
    <citation type="journal article" date="2014" name="Front. Microbiol.">
        <title>High frequency of phylogenetically diverse reductive dehalogenase-homologous genes in deep subseafloor sedimentary metagenomes.</title>
        <authorList>
            <person name="Kawai M."/>
            <person name="Futagami T."/>
            <person name="Toyoda A."/>
            <person name="Takaki Y."/>
            <person name="Nishi S."/>
            <person name="Hori S."/>
            <person name="Arai W."/>
            <person name="Tsubouchi T."/>
            <person name="Morono Y."/>
            <person name="Uchiyama I."/>
            <person name="Ito T."/>
            <person name="Fujiyama A."/>
            <person name="Inagaki F."/>
            <person name="Takami H."/>
        </authorList>
    </citation>
    <scope>NUCLEOTIDE SEQUENCE</scope>
    <source>
        <strain evidence="2">Expedition CK06-06</strain>
    </source>
</reference>
<dbReference type="PROSITE" id="PS50844">
    <property type="entry name" value="AFP_LIKE"/>
    <property type="match status" value="1"/>
</dbReference>
<protein>
    <recommendedName>
        <fullName evidence="1">AFP-like domain-containing protein</fullName>
    </recommendedName>
</protein>
<dbReference type="AlphaFoldDB" id="X1G722"/>
<evidence type="ECO:0000259" key="1">
    <source>
        <dbReference type="PROSITE" id="PS50844"/>
    </source>
</evidence>
<dbReference type="SMART" id="SM00858">
    <property type="entry name" value="SAF"/>
    <property type="match status" value="1"/>
</dbReference>
<dbReference type="SUPFAM" id="SSF53448">
    <property type="entry name" value="Nucleotide-diphospho-sugar transferases"/>
    <property type="match status" value="1"/>
</dbReference>
<dbReference type="EMBL" id="BARU01010794">
    <property type="protein sequence ID" value="GAH37364.1"/>
    <property type="molecule type" value="Genomic_DNA"/>
</dbReference>
<proteinExistence type="predicted"/>
<dbReference type="InterPro" id="IPR029044">
    <property type="entry name" value="Nucleotide-diphossugar_trans"/>
</dbReference>
<dbReference type="Gene3D" id="3.90.1210.10">
    <property type="entry name" value="Antifreeze-like/N-acetylneuraminic acid synthase C-terminal domain"/>
    <property type="match status" value="1"/>
</dbReference>
<evidence type="ECO:0000313" key="2">
    <source>
        <dbReference type="EMBL" id="GAH37364.1"/>
    </source>
</evidence>
<name>X1G722_9ZZZZ</name>
<gene>
    <name evidence="2" type="ORF">S03H2_20470</name>
</gene>
<dbReference type="CDD" id="cd11615">
    <property type="entry name" value="SAF_NeuB_like"/>
    <property type="match status" value="1"/>
</dbReference>
<feature type="domain" description="AFP-like" evidence="1">
    <location>
        <begin position="97"/>
        <end position="153"/>
    </location>
</feature>
<sequence length="153" mass="18177">SVCEVDHHPLWTNTLPEDGCMKDFIRQEIMNKNRQELPIFYRLNGAIYLAYYNYIKQCRSFIGKDTFAYIMPRERSVDIDNKMDFKLAEIIKVARRSLIATRDIRAREIIKESDITIKRPGTGIPPKFKEIVMGMKLINDIKQDEPFRWENFK</sequence>
<feature type="non-terminal residue" evidence="2">
    <location>
        <position position="1"/>
    </location>
</feature>
<accession>X1G722</accession>